<name>A0A1G6UJH8_9GAMM</name>
<dbReference type="AlphaFoldDB" id="A0A1G6UJH8"/>
<dbReference type="RefSeq" id="WP_091240242.1">
    <property type="nucleotide sequence ID" value="NZ_FNAG01000002.1"/>
</dbReference>
<keyword evidence="4" id="KW-0564">Palmitate</keyword>
<evidence type="ECO:0000256" key="1">
    <source>
        <dbReference type="ARBA" id="ARBA00022729"/>
    </source>
</evidence>
<dbReference type="Gene3D" id="3.30.1450.10">
    <property type="match status" value="1"/>
</dbReference>
<dbReference type="InterPro" id="IPR007450">
    <property type="entry name" value="BamE_dom"/>
</dbReference>
<evidence type="ECO:0000259" key="6">
    <source>
        <dbReference type="Pfam" id="PF04355"/>
    </source>
</evidence>
<evidence type="ECO:0000313" key="7">
    <source>
        <dbReference type="EMBL" id="SDD40717.1"/>
    </source>
</evidence>
<dbReference type="GO" id="GO:0043165">
    <property type="term" value="P:Gram-negative-bacterium-type cell outer membrane assembly"/>
    <property type="evidence" value="ECO:0007669"/>
    <property type="project" value="UniProtKB-UniRule"/>
</dbReference>
<sequence>MRSIALSLLIALGASGCGVLYKVDVYQGNLLDERNVTQLREGMSKRQVLSLLGSPAVRDPFHANRWDYIGTQSQRGSEPEVKNLVLTFNGDSLASIEGDYFPKQDVELRDRLSRYGNLPREEREKDKERQRRGG</sequence>
<protein>
    <recommendedName>
        <fullName evidence="4">Outer membrane protein assembly factor BamE</fullName>
    </recommendedName>
</protein>
<keyword evidence="2 4" id="KW-0472">Membrane</keyword>
<comment type="subcellular location">
    <subcellularLocation>
        <location evidence="4">Cell outer membrane</location>
        <topology evidence="4">Lipid-anchor</topology>
    </subcellularLocation>
</comment>
<dbReference type="EMBL" id="FNAG01000002">
    <property type="protein sequence ID" value="SDD40717.1"/>
    <property type="molecule type" value="Genomic_DNA"/>
</dbReference>
<organism evidence="7 8">
    <name type="scientific">Aquimonas voraii</name>
    <dbReference type="NCBI Taxonomy" id="265719"/>
    <lineage>
        <taxon>Bacteria</taxon>
        <taxon>Pseudomonadati</taxon>
        <taxon>Pseudomonadota</taxon>
        <taxon>Gammaproteobacteria</taxon>
        <taxon>Lysobacterales</taxon>
        <taxon>Lysobacteraceae</taxon>
        <taxon>Aquimonas</taxon>
    </lineage>
</organism>
<dbReference type="OrthoDB" id="9808250at2"/>
<dbReference type="PANTHER" id="PTHR37482:SF1">
    <property type="entry name" value="OUTER MEMBRANE PROTEIN ASSEMBLY FACTOR BAME"/>
    <property type="match status" value="1"/>
</dbReference>
<accession>A0A1G6UJH8</accession>
<dbReference type="PANTHER" id="PTHR37482">
    <property type="entry name" value="OUTER MEMBRANE PROTEIN ASSEMBLY FACTOR BAME"/>
    <property type="match status" value="1"/>
</dbReference>
<dbReference type="GO" id="GO:0030674">
    <property type="term" value="F:protein-macromolecule adaptor activity"/>
    <property type="evidence" value="ECO:0007669"/>
    <property type="project" value="TreeGrafter"/>
</dbReference>
<comment type="similarity">
    <text evidence="4">Belongs to the BamE family.</text>
</comment>
<evidence type="ECO:0000313" key="8">
    <source>
        <dbReference type="Proteomes" id="UP000199603"/>
    </source>
</evidence>
<feature type="domain" description="Outer membrane protein assembly factor BamE" evidence="6">
    <location>
        <begin position="28"/>
        <end position="97"/>
    </location>
</feature>
<dbReference type="InterPro" id="IPR026592">
    <property type="entry name" value="BamE"/>
</dbReference>
<keyword evidence="8" id="KW-1185">Reference proteome</keyword>
<feature type="region of interest" description="Disordered" evidence="5">
    <location>
        <begin position="112"/>
        <end position="134"/>
    </location>
</feature>
<evidence type="ECO:0000256" key="5">
    <source>
        <dbReference type="SAM" id="MobiDB-lite"/>
    </source>
</evidence>
<evidence type="ECO:0000256" key="3">
    <source>
        <dbReference type="ARBA" id="ARBA00023237"/>
    </source>
</evidence>
<dbReference type="InterPro" id="IPR037873">
    <property type="entry name" value="BamE-like"/>
</dbReference>
<keyword evidence="3 4" id="KW-0998">Cell outer membrane</keyword>
<dbReference type="GO" id="GO:0051205">
    <property type="term" value="P:protein insertion into membrane"/>
    <property type="evidence" value="ECO:0007669"/>
    <property type="project" value="UniProtKB-UniRule"/>
</dbReference>
<keyword evidence="1 4" id="KW-0732">Signal</keyword>
<dbReference type="Proteomes" id="UP000199603">
    <property type="component" value="Unassembled WGS sequence"/>
</dbReference>
<comment type="function">
    <text evidence="4">Part of the outer membrane protein assembly complex, which is involved in assembly and insertion of beta-barrel proteins into the outer membrane.</text>
</comment>
<evidence type="ECO:0000256" key="2">
    <source>
        <dbReference type="ARBA" id="ARBA00023136"/>
    </source>
</evidence>
<dbReference type="Pfam" id="PF04355">
    <property type="entry name" value="BamE"/>
    <property type="match status" value="1"/>
</dbReference>
<dbReference type="PROSITE" id="PS51257">
    <property type="entry name" value="PROKAR_LIPOPROTEIN"/>
    <property type="match status" value="1"/>
</dbReference>
<comment type="subunit">
    <text evidence="4">Part of the Bam complex.</text>
</comment>
<proteinExistence type="inferred from homology"/>
<reference evidence="7 8" key="1">
    <citation type="submission" date="2016-10" db="EMBL/GenBank/DDBJ databases">
        <authorList>
            <person name="de Groot N.N."/>
        </authorList>
    </citation>
    <scope>NUCLEOTIDE SEQUENCE [LARGE SCALE GENOMIC DNA]</scope>
    <source>
        <strain evidence="7 8">DSM 16957</strain>
    </source>
</reference>
<gene>
    <name evidence="4" type="primary">bamE</name>
    <name evidence="7" type="ORF">SAMN04488509_102338</name>
</gene>
<dbReference type="STRING" id="265719.SAMN04488509_102338"/>
<dbReference type="GO" id="GO:1990063">
    <property type="term" value="C:Bam protein complex"/>
    <property type="evidence" value="ECO:0007669"/>
    <property type="project" value="TreeGrafter"/>
</dbReference>
<keyword evidence="4" id="KW-0449">Lipoprotein</keyword>
<dbReference type="HAMAP" id="MF_00925">
    <property type="entry name" value="OM_assembly_BamE"/>
    <property type="match status" value="1"/>
</dbReference>
<evidence type="ECO:0000256" key="4">
    <source>
        <dbReference type="HAMAP-Rule" id="MF_00925"/>
    </source>
</evidence>